<dbReference type="InterPro" id="IPR047187">
    <property type="entry name" value="SF1_C_Upf1"/>
</dbReference>
<dbReference type="Pfam" id="PF13086">
    <property type="entry name" value="AAA_11"/>
    <property type="match status" value="2"/>
</dbReference>
<dbReference type="RefSeq" id="WP_025790177.1">
    <property type="nucleotide sequence ID" value="NZ_KB899232.1"/>
</dbReference>
<feature type="domain" description="Restriction endonuclease type II-like" evidence="3">
    <location>
        <begin position="1478"/>
        <end position="1573"/>
    </location>
</feature>
<dbReference type="PANTHER" id="PTHR10887:SF530">
    <property type="entry name" value="SUPERFAMILY I DNA HELICASES"/>
    <property type="match status" value="1"/>
</dbReference>
<organism evidence="4 5">
    <name type="scientific">Hoylesella loescheii DSM 19665 = JCM 12249 = ATCC 15930</name>
    <dbReference type="NCBI Taxonomy" id="1122985"/>
    <lineage>
        <taxon>Bacteria</taxon>
        <taxon>Pseudomonadati</taxon>
        <taxon>Bacteroidota</taxon>
        <taxon>Bacteroidia</taxon>
        <taxon>Bacteroidales</taxon>
        <taxon>Prevotellaceae</taxon>
        <taxon>Hoylesella</taxon>
    </lineage>
</organism>
<dbReference type="InterPro" id="IPR011335">
    <property type="entry name" value="Restrct_endonuc-II-like"/>
</dbReference>
<dbReference type="SUPFAM" id="SSF52540">
    <property type="entry name" value="P-loop containing nucleoside triphosphate hydrolases"/>
    <property type="match status" value="1"/>
</dbReference>
<dbReference type="Gene3D" id="3.40.960.10">
    <property type="entry name" value="VSR Endonuclease"/>
    <property type="match status" value="1"/>
</dbReference>
<dbReference type="HOGENOM" id="CLU_000788_0_1_10"/>
<dbReference type="Pfam" id="PF13087">
    <property type="entry name" value="AAA_12"/>
    <property type="match status" value="1"/>
</dbReference>
<dbReference type="eggNOG" id="COG1198">
    <property type="taxonomic scope" value="Bacteria"/>
</dbReference>
<dbReference type="SUPFAM" id="SSF54001">
    <property type="entry name" value="Cysteine proteinases"/>
    <property type="match status" value="1"/>
</dbReference>
<comment type="caution">
    <text evidence="4">The sequence shown here is derived from an EMBL/GenBank/DDBJ whole genome shotgun (WGS) entry which is preliminary data.</text>
</comment>
<dbReference type="InterPro" id="IPR025103">
    <property type="entry name" value="DUF4011"/>
</dbReference>
<proteinExistence type="predicted"/>
<dbReference type="FunFam" id="3.40.50.300:FF:002063">
    <property type="entry name" value="DNA helicase related protein"/>
    <property type="match status" value="1"/>
</dbReference>
<dbReference type="EMBL" id="JNGW01000002">
    <property type="protein sequence ID" value="KDR53888.1"/>
    <property type="molecule type" value="Genomic_DNA"/>
</dbReference>
<accession>A0A069QLZ5</accession>
<dbReference type="InterPro" id="IPR041677">
    <property type="entry name" value="DNA2/NAM7_AAA_11"/>
</dbReference>
<dbReference type="InterPro" id="IPR027417">
    <property type="entry name" value="P-loop_NTPase"/>
</dbReference>
<feature type="domain" description="DNA2/NAM7 helicase-like C-terminal" evidence="2">
    <location>
        <begin position="1236"/>
        <end position="1429"/>
    </location>
</feature>
<dbReference type="InterPro" id="IPR045055">
    <property type="entry name" value="DNA2/NAM7-like"/>
</dbReference>
<sequence length="1772" mass="200247">MITVNIEYLPSINYSLINNRIAICQSVEISNNETSDLRDIVIECSGEFFQDFRSSVIDSLKAGKSMRLQGMNLSPIATQVAAVTEKTASTFTVNVFSDALSETKKILFTHSYDIDIMPYDQWLGTCILPQCLASFVTPNHPAINNVVAKAAGKLKEMSGSSAFTKYQTGNTNEVRKQVAAVYGALHAEGIVYRSVPASYEVVGQRITLPDQVLSSKLGNCIELTLLFASVLESLGINSGIVLQEGHAYLAVWLVDDCCQYSVYDDASYIEKKCAEGIDEMLVLECTQVTAESTTFEDAQSIATKHLANTGIFEMFIDIKRCRLEQVRPLPQRTMNNGVWEVPAEGVSHDECVLNVKEHSRFDLTMLMDSKREVTKMDIWERKLLDFSLRNSMLNLYLRQKAIQFISFDVDLVEDYLQDGEEYLISCKPNVGFNIIGEERLVRSKLLPELHELITNDIKHRTLHSYQTEAETRYTLKNIYRASRNAVEETGANALYLAIGTLRWFETDISEKPRYAPILMLPVEMVYKKGDYYIRTRDEEIALNITLTEFLRQNFDITIPGLNPLPKDDHGVDVKKIFAIIREVLKNKKRWDVEEECILGVFSFSKFLMWNDIHNHRQELLDNNVVRSLVEQKLTFTPTQVMSDLKGKDKEVKPSDLALPVPIDSSQMAAVMAAGQGNSYILYGPPGTGKSQTITNLIANALFQGKRVLFVAEKMAALSVVQKRLEKINLGPFCLEMHSNKITKRHVLEQLKKALDAAHIIRPEEYARIADELYEQRCKLIEYMEALHDIKGAEGMSLFDCIIRYESINTPELDVDANDEELKRQFRIEKMDSYSHLLSQKYQAILSITGAPSKHPLLGLNIVEDDLVDVGRLPSRIKTASEILRKAEENREMLAKATGIKADILRDCNEGILSQDGEALYNEWRGIKAKWFLPRFFAKRSFIAKLKQFNSLIIEQEVDALLSNLLNYQQLHAEIVIIQDIVRTLFAVNFDADRLPSNDELRSYGSCLDNWLSHTDKARDWYQWCAYKKELENEGLGVVARHIELETIPAETLKDAFFKRIFRSLACEKIASSQVLRTFEGAIFDETISRYQQLTEEFQILSQKELYAKLAANVPHVTDSIDNSSPIGFLNRNIANGGRGISLRDLFDNISPLLPRLCPCMLMSPMSVAQFLDLSQNKFDLVIFDEASQMPTSEAVGAIARGKSVIVVGDPKQMPPTSFFSSTSVGEEEADIDDLDSILDDCHSLGIPSLQLNWHYRSKHESLIAFSNNEYYDGELITFPSVDDQTTKVKYCHVDGVYDKGGRRSNKKEAETIVADIVKRVQSIDHAKYSIGVIAFSQVQQNLIEDLLTEKLDKDQKLREAADELYEPIFIKNLENVQGDERDIILFSIGYGPDKDGKVSMNFGPLNNNGGEKRLNVAVSRARREMIVYSSLKASHIDLKRTKARGVEGLKHFLEYAEQQTLIQAANAHKDSSDRIISEQIANALRTRGHNVNTYVGRSNFKVDVAIADSADCGNYSMGILLDGEVYHNTQTTRDREIVQPTVLNMLGWKIMRVWSVDWINNPERVIARIENALQQKSKPIETPVSNATFDVTKEEVEEIESNEQAYQVYNGMENTDSMSDEVLATKILSCEQPMTLMYLCRCMCAHRDNTRVTPTLLASVKDIADRQMFIQTLGNSTILWTDKEHADAFNGYRQAHGRDITEIPIIEIMNAIALTVQEQLSIKTDALTLLVAKKLGFARRGAKVDQTLKEGLETLLNTKCIVESDGIVRLPE</sequence>
<evidence type="ECO:0000259" key="3">
    <source>
        <dbReference type="Pfam" id="PF18741"/>
    </source>
</evidence>
<dbReference type="Proteomes" id="UP000027442">
    <property type="component" value="Unassembled WGS sequence"/>
</dbReference>
<evidence type="ECO:0008006" key="6">
    <source>
        <dbReference type="Google" id="ProtNLM"/>
    </source>
</evidence>
<name>A0A069QLZ5_HOYLO</name>
<gene>
    <name evidence="4" type="ORF">HMPREF1991_00024</name>
</gene>
<dbReference type="GO" id="GO:0004386">
    <property type="term" value="F:helicase activity"/>
    <property type="evidence" value="ECO:0007669"/>
    <property type="project" value="InterPro"/>
</dbReference>
<dbReference type="Gene3D" id="3.40.50.300">
    <property type="entry name" value="P-loop containing nucleotide triphosphate hydrolases"/>
    <property type="match status" value="3"/>
</dbReference>
<dbReference type="InterPro" id="IPR038765">
    <property type="entry name" value="Papain-like_cys_pep_sf"/>
</dbReference>
<feature type="domain" description="DNA2/NAM7 helicase helicase" evidence="1">
    <location>
        <begin position="1173"/>
        <end position="1217"/>
    </location>
</feature>
<protein>
    <recommendedName>
        <fullName evidence="6">DNA helicase</fullName>
    </recommendedName>
</protein>
<reference evidence="4 5" key="1">
    <citation type="submission" date="2013-08" db="EMBL/GenBank/DDBJ databases">
        <authorList>
            <person name="Weinstock G."/>
            <person name="Sodergren E."/>
            <person name="Wylie T."/>
            <person name="Fulton L."/>
            <person name="Fulton R."/>
            <person name="Fronick C."/>
            <person name="O'Laughlin M."/>
            <person name="Godfrey J."/>
            <person name="Miner T."/>
            <person name="Herter B."/>
            <person name="Appelbaum E."/>
            <person name="Cordes M."/>
            <person name="Lek S."/>
            <person name="Wollam A."/>
            <person name="Pepin K.H."/>
            <person name="Palsikar V.B."/>
            <person name="Mitreva M."/>
            <person name="Wilson R.K."/>
        </authorList>
    </citation>
    <scope>NUCLEOTIDE SEQUENCE [LARGE SCALE GENOMIC DNA]</scope>
    <source>
        <strain evidence="4 5">ATCC 15930</strain>
    </source>
</reference>
<keyword evidence="5" id="KW-1185">Reference proteome</keyword>
<dbReference type="SUPFAM" id="SSF52980">
    <property type="entry name" value="Restriction endonuclease-like"/>
    <property type="match status" value="1"/>
</dbReference>
<evidence type="ECO:0000259" key="2">
    <source>
        <dbReference type="Pfam" id="PF13087"/>
    </source>
</evidence>
<evidence type="ECO:0000313" key="4">
    <source>
        <dbReference type="EMBL" id="KDR53888.1"/>
    </source>
</evidence>
<dbReference type="InterPro" id="IPR041679">
    <property type="entry name" value="DNA2/NAM7-like_C"/>
</dbReference>
<feature type="domain" description="DNA2/NAM7 helicase helicase" evidence="1">
    <location>
        <begin position="662"/>
        <end position="726"/>
    </location>
</feature>
<dbReference type="InterPro" id="IPR049468">
    <property type="entry name" value="Restrct_endonuc-II-like_dom"/>
</dbReference>
<dbReference type="PANTHER" id="PTHR10887">
    <property type="entry name" value="DNA2/NAM7 HELICASE FAMILY"/>
    <property type="match status" value="1"/>
</dbReference>
<dbReference type="Pfam" id="PF13195">
    <property type="entry name" value="DUF4011"/>
    <property type="match status" value="1"/>
</dbReference>
<dbReference type="CDD" id="cd18808">
    <property type="entry name" value="SF1_C_Upf1"/>
    <property type="match status" value="1"/>
</dbReference>
<dbReference type="Pfam" id="PF18741">
    <property type="entry name" value="MTES_1575"/>
    <property type="match status" value="1"/>
</dbReference>
<evidence type="ECO:0000313" key="5">
    <source>
        <dbReference type="Proteomes" id="UP000027442"/>
    </source>
</evidence>
<evidence type="ECO:0000259" key="1">
    <source>
        <dbReference type="Pfam" id="PF13086"/>
    </source>
</evidence>
<dbReference type="eggNOG" id="COG1112">
    <property type="taxonomic scope" value="Bacteria"/>
</dbReference>
<dbReference type="PATRIC" id="fig|1122985.7.peg.24"/>
<dbReference type="Gene3D" id="3.10.620.30">
    <property type="match status" value="1"/>
</dbReference>